<evidence type="ECO:0000256" key="1">
    <source>
        <dbReference type="SAM" id="MobiDB-lite"/>
    </source>
</evidence>
<comment type="caution">
    <text evidence="2">The sequence shown here is derived from an EMBL/GenBank/DDBJ whole genome shotgun (WGS) entry which is preliminary data.</text>
</comment>
<feature type="region of interest" description="Disordered" evidence="1">
    <location>
        <begin position="17"/>
        <end position="37"/>
    </location>
</feature>
<dbReference type="EMBL" id="LAZR01051449">
    <property type="protein sequence ID" value="KKK85140.1"/>
    <property type="molecule type" value="Genomic_DNA"/>
</dbReference>
<gene>
    <name evidence="2" type="ORF">LCGC14_2776300</name>
</gene>
<reference evidence="2" key="1">
    <citation type="journal article" date="2015" name="Nature">
        <title>Complex archaea that bridge the gap between prokaryotes and eukaryotes.</title>
        <authorList>
            <person name="Spang A."/>
            <person name="Saw J.H."/>
            <person name="Jorgensen S.L."/>
            <person name="Zaremba-Niedzwiedzka K."/>
            <person name="Martijn J."/>
            <person name="Lind A.E."/>
            <person name="van Eijk R."/>
            <person name="Schleper C."/>
            <person name="Guy L."/>
            <person name="Ettema T.J."/>
        </authorList>
    </citation>
    <scope>NUCLEOTIDE SEQUENCE</scope>
</reference>
<evidence type="ECO:0000313" key="2">
    <source>
        <dbReference type="EMBL" id="KKK85140.1"/>
    </source>
</evidence>
<feature type="non-terminal residue" evidence="2">
    <location>
        <position position="1"/>
    </location>
</feature>
<organism evidence="2">
    <name type="scientific">marine sediment metagenome</name>
    <dbReference type="NCBI Taxonomy" id="412755"/>
    <lineage>
        <taxon>unclassified sequences</taxon>
        <taxon>metagenomes</taxon>
        <taxon>ecological metagenomes</taxon>
    </lineage>
</organism>
<dbReference type="AlphaFoldDB" id="A0A0F8ZGK2"/>
<proteinExistence type="predicted"/>
<accession>A0A0F8ZGK2</accession>
<sequence>LVLVQMVATMEATGKTRHSSIARLESARTRAGSAPSKASPRFLRSYYIPKVVQ</sequence>
<name>A0A0F8ZGK2_9ZZZZ</name>
<protein>
    <submittedName>
        <fullName evidence="2">Uncharacterized protein</fullName>
    </submittedName>
</protein>